<keyword evidence="3 5" id="KW-1133">Transmembrane helix</keyword>
<feature type="transmembrane region" description="Helical" evidence="5">
    <location>
        <begin position="227"/>
        <end position="246"/>
    </location>
</feature>
<accession>A0A074MIQ6</accession>
<evidence type="ECO:0000256" key="6">
    <source>
        <dbReference type="SAM" id="MobiDB-lite"/>
    </source>
</evidence>
<keyword evidence="4 5" id="KW-0472">Membrane</keyword>
<keyword evidence="2 5" id="KW-0812">Transmembrane</keyword>
<organism evidence="7 8">
    <name type="scientific">Erythrobacter litoralis</name>
    <dbReference type="NCBI Taxonomy" id="39960"/>
    <lineage>
        <taxon>Bacteria</taxon>
        <taxon>Pseudomonadati</taxon>
        <taxon>Pseudomonadota</taxon>
        <taxon>Alphaproteobacteria</taxon>
        <taxon>Sphingomonadales</taxon>
        <taxon>Erythrobacteraceae</taxon>
        <taxon>Erythrobacter/Porphyrobacter group</taxon>
        <taxon>Erythrobacter</taxon>
    </lineage>
</organism>
<dbReference type="KEGG" id="elq:Ga0102493_11230"/>
<protein>
    <recommendedName>
        <fullName evidence="5">Sec-independent protein translocase protein TatC</fullName>
    </recommendedName>
</protein>
<dbReference type="RefSeq" id="WP_051697922.1">
    <property type="nucleotide sequence ID" value="NZ_CP017057.1"/>
</dbReference>
<dbReference type="HAMAP" id="MF_00902">
    <property type="entry name" value="TatC"/>
    <property type="match status" value="1"/>
</dbReference>
<dbReference type="AlphaFoldDB" id="A0A074MIQ6"/>
<feature type="region of interest" description="Disordered" evidence="6">
    <location>
        <begin position="251"/>
        <end position="287"/>
    </location>
</feature>
<dbReference type="GO" id="GO:0033281">
    <property type="term" value="C:TAT protein transport complex"/>
    <property type="evidence" value="ECO:0007669"/>
    <property type="project" value="UniProtKB-UniRule"/>
</dbReference>
<evidence type="ECO:0000313" key="7">
    <source>
        <dbReference type="EMBL" id="KEO93384.1"/>
    </source>
</evidence>
<dbReference type="Proteomes" id="UP000027866">
    <property type="component" value="Unassembled WGS sequence"/>
</dbReference>
<keyword evidence="5" id="KW-1003">Cell membrane</keyword>
<sequence length="287" mass="30633">MAFQIKDIDETRAPLLDHLIELRTRLVRSVIALVIGFAVCLYFADPILGFLVQPLKDAFPEGEGQLIFTKLPEIFFVELKVALFAGFMVSFPIIANQLWAFIAPGLYAREKKAFLPFLIATPVLFVSGAALAYYVVMPTAFRWFLGFGGEAGGLAVQALPAAGDYLSLVMQFILAFGVTFLLPVLLMLLHRAGIVTRAQLAGARRYVIVGVVAIAAVVTPPDPGSQVILAVPLLLLFEGSLLLMRLQERAGGKREKGPEAGAISAEADAPGNAQSSKTDSAGAGGSD</sequence>
<comment type="subunit">
    <text evidence="5">The Tat system comprises two distinct complexes: a TatABC complex, containing multiple copies of TatA, TatB and TatC subunits, and a separate TatA complex, containing only TatA subunits. Substrates initially bind to the TatABC complex, which probably triggers association of the separate TatA complex to form the active translocon.</text>
</comment>
<evidence type="ECO:0000313" key="8">
    <source>
        <dbReference type="Proteomes" id="UP000027866"/>
    </source>
</evidence>
<dbReference type="EMBL" id="JMIX01000006">
    <property type="protein sequence ID" value="KEO93384.1"/>
    <property type="molecule type" value="Genomic_DNA"/>
</dbReference>
<evidence type="ECO:0000256" key="2">
    <source>
        <dbReference type="ARBA" id="ARBA00022692"/>
    </source>
</evidence>
<dbReference type="InterPro" id="IPR002033">
    <property type="entry name" value="TatC"/>
</dbReference>
<evidence type="ECO:0000256" key="4">
    <source>
        <dbReference type="ARBA" id="ARBA00023136"/>
    </source>
</evidence>
<reference evidence="7 8" key="1">
    <citation type="submission" date="2014-04" db="EMBL/GenBank/DDBJ databases">
        <title>A comprehensive comparison of genomes of Erythrobacter spp. Strains.</title>
        <authorList>
            <person name="Zheng Q."/>
        </authorList>
    </citation>
    <scope>NUCLEOTIDE SEQUENCE [LARGE SCALE GENOMIC DNA]</scope>
    <source>
        <strain evidence="7 8">DSM 8509</strain>
    </source>
</reference>
<evidence type="ECO:0000256" key="1">
    <source>
        <dbReference type="ARBA" id="ARBA00004141"/>
    </source>
</evidence>
<keyword evidence="5" id="KW-0813">Transport</keyword>
<dbReference type="NCBIfam" id="TIGR00945">
    <property type="entry name" value="tatC"/>
    <property type="match status" value="1"/>
</dbReference>
<comment type="function">
    <text evidence="5">Part of the twin-arginine translocation (Tat) system that transports large folded proteins containing a characteristic twin-arginine motif in their signal peptide across membranes. Together with TatB, TatC is part of a receptor directly interacting with Tat signal peptides.</text>
</comment>
<feature type="transmembrane region" description="Helical" evidence="5">
    <location>
        <begin position="114"/>
        <end position="136"/>
    </location>
</feature>
<gene>
    <name evidence="5" type="primary">tatC</name>
    <name evidence="7" type="ORF">EH32_11755</name>
</gene>
<keyword evidence="5" id="KW-0653">Protein transport</keyword>
<dbReference type="PANTHER" id="PTHR30371:SF0">
    <property type="entry name" value="SEC-INDEPENDENT PROTEIN TRANSLOCASE PROTEIN TATC, CHLOROPLASTIC-RELATED"/>
    <property type="match status" value="1"/>
</dbReference>
<dbReference type="Pfam" id="PF00902">
    <property type="entry name" value="TatC"/>
    <property type="match status" value="1"/>
</dbReference>
<feature type="transmembrane region" description="Helical" evidence="5">
    <location>
        <begin position="26"/>
        <end position="44"/>
    </location>
</feature>
<evidence type="ECO:0000256" key="3">
    <source>
        <dbReference type="ARBA" id="ARBA00022989"/>
    </source>
</evidence>
<dbReference type="GO" id="GO:0043953">
    <property type="term" value="P:protein transport by the Tat complex"/>
    <property type="evidence" value="ECO:0007669"/>
    <property type="project" value="UniProtKB-UniRule"/>
</dbReference>
<feature type="transmembrane region" description="Helical" evidence="5">
    <location>
        <begin position="81"/>
        <end position="102"/>
    </location>
</feature>
<comment type="subcellular location">
    <subcellularLocation>
        <location evidence="5">Cell membrane</location>
        <topology evidence="5">Multi-pass membrane protein</topology>
    </subcellularLocation>
    <subcellularLocation>
        <location evidence="1">Membrane</location>
        <topology evidence="1">Multi-pass membrane protein</topology>
    </subcellularLocation>
</comment>
<dbReference type="PRINTS" id="PR01840">
    <property type="entry name" value="TATCFAMILY"/>
</dbReference>
<feature type="transmembrane region" description="Helical" evidence="5">
    <location>
        <begin position="168"/>
        <end position="190"/>
    </location>
</feature>
<comment type="similarity">
    <text evidence="5">Belongs to the TatC family.</text>
</comment>
<feature type="transmembrane region" description="Helical" evidence="5">
    <location>
        <begin position="202"/>
        <end position="221"/>
    </location>
</feature>
<dbReference type="OrthoDB" id="9777044at2"/>
<dbReference type="PANTHER" id="PTHR30371">
    <property type="entry name" value="SEC-INDEPENDENT PROTEIN TRANSLOCASE PROTEIN TATC"/>
    <property type="match status" value="1"/>
</dbReference>
<dbReference type="PATRIC" id="fig|39960.10.peg.2481"/>
<keyword evidence="8" id="KW-1185">Reference proteome</keyword>
<comment type="caution">
    <text evidence="7">The sequence shown here is derived from an EMBL/GenBank/DDBJ whole genome shotgun (WGS) entry which is preliminary data.</text>
</comment>
<keyword evidence="5" id="KW-0811">Translocation</keyword>
<proteinExistence type="inferred from homology"/>
<evidence type="ECO:0000256" key="5">
    <source>
        <dbReference type="HAMAP-Rule" id="MF_00902"/>
    </source>
</evidence>
<dbReference type="GO" id="GO:0009977">
    <property type="term" value="F:proton motive force dependent protein transmembrane transporter activity"/>
    <property type="evidence" value="ECO:0007669"/>
    <property type="project" value="TreeGrafter"/>
</dbReference>
<name>A0A074MIQ6_9SPHN</name>
<dbReference type="GO" id="GO:0065002">
    <property type="term" value="P:intracellular protein transmembrane transport"/>
    <property type="evidence" value="ECO:0007669"/>
    <property type="project" value="TreeGrafter"/>
</dbReference>